<evidence type="ECO:0000256" key="1">
    <source>
        <dbReference type="SAM" id="SignalP"/>
    </source>
</evidence>
<proteinExistence type="predicted"/>
<keyword evidence="1" id="KW-0732">Signal</keyword>
<sequence>MRVSVTSFFAAIILVVSNPASALAPEDGGFAYNYPTELSAHPKLVNLLETRKSERKAQFQEDVDALKGEQAANNLDSQADWKIKSQTNRLIVLVSSNYVYSGGAHGMFWSDAILWDKAKQAEVSFLDLFADKDEAKKLIMPAYCAMLDAERLGMRGEPTPKDDLFGECVDPFEHGIAYPTNLGANGYLRIAFALPPYSAGPYVEGEYEFDIAAPSYITDKLKPEYQDLFQTYM</sequence>
<evidence type="ECO:0000313" key="3">
    <source>
        <dbReference type="EMBL" id="RDV02502.1"/>
    </source>
</evidence>
<organism evidence="3 4">
    <name type="scientific">Sphingorhabdus pulchriflava</name>
    <dbReference type="NCBI Taxonomy" id="2292257"/>
    <lineage>
        <taxon>Bacteria</taxon>
        <taxon>Pseudomonadati</taxon>
        <taxon>Pseudomonadota</taxon>
        <taxon>Alphaproteobacteria</taxon>
        <taxon>Sphingomonadales</taxon>
        <taxon>Sphingomonadaceae</taxon>
        <taxon>Sphingorhabdus</taxon>
    </lineage>
</organism>
<dbReference type="Pfam" id="PF13739">
    <property type="entry name" value="PdaC"/>
    <property type="match status" value="1"/>
</dbReference>
<feature type="signal peptide" evidence="1">
    <location>
        <begin position="1"/>
        <end position="22"/>
    </location>
</feature>
<keyword evidence="4" id="KW-1185">Reference proteome</keyword>
<gene>
    <name evidence="3" type="ORF">DXH95_11035</name>
</gene>
<protein>
    <submittedName>
        <fullName evidence="3">DUF3298 domain-containing protein</fullName>
    </submittedName>
</protein>
<dbReference type="InterPro" id="IPR025303">
    <property type="entry name" value="PdaC"/>
</dbReference>
<evidence type="ECO:0000259" key="2">
    <source>
        <dbReference type="Pfam" id="PF13739"/>
    </source>
</evidence>
<dbReference type="Proteomes" id="UP000263833">
    <property type="component" value="Unassembled WGS sequence"/>
</dbReference>
<dbReference type="Gene3D" id="3.30.565.40">
    <property type="entry name" value="Fervidobacterium nodosum Rt17-B1 like"/>
    <property type="match status" value="1"/>
</dbReference>
<dbReference type="AlphaFoldDB" id="A0A371B4S7"/>
<comment type="caution">
    <text evidence="3">The sequence shown here is derived from an EMBL/GenBank/DDBJ whole genome shotgun (WGS) entry which is preliminary data.</text>
</comment>
<name>A0A371B4S7_9SPHN</name>
<feature type="domain" description="Deacetylase PdaC" evidence="2">
    <location>
        <begin position="31"/>
        <end position="107"/>
    </location>
</feature>
<reference evidence="4" key="1">
    <citation type="submission" date="2018-08" db="EMBL/GenBank/DDBJ databases">
        <authorList>
            <person name="Kim S.-J."/>
            <person name="Jung G.-Y."/>
        </authorList>
    </citation>
    <scope>NUCLEOTIDE SEQUENCE [LARGE SCALE GENOMIC DNA]</scope>
    <source>
        <strain evidence="4">GY_G</strain>
    </source>
</reference>
<evidence type="ECO:0000313" key="4">
    <source>
        <dbReference type="Proteomes" id="UP000263833"/>
    </source>
</evidence>
<dbReference type="EMBL" id="QRGP01000002">
    <property type="protein sequence ID" value="RDV02502.1"/>
    <property type="molecule type" value="Genomic_DNA"/>
</dbReference>
<dbReference type="OrthoDB" id="4760806at2"/>
<accession>A0A371B4S7</accession>
<dbReference type="RefSeq" id="WP_115549608.1">
    <property type="nucleotide sequence ID" value="NZ_QRGP01000002.1"/>
</dbReference>
<feature type="chain" id="PRO_5016604332" evidence="1">
    <location>
        <begin position="23"/>
        <end position="233"/>
    </location>
</feature>